<dbReference type="PROSITE" id="PS50977">
    <property type="entry name" value="HTH_TETR_2"/>
    <property type="match status" value="1"/>
</dbReference>
<dbReference type="SUPFAM" id="SSF48498">
    <property type="entry name" value="Tetracyclin repressor-like, C-terminal domain"/>
    <property type="match status" value="1"/>
</dbReference>
<feature type="domain" description="HTH tetR-type" evidence="5">
    <location>
        <begin position="9"/>
        <end position="69"/>
    </location>
</feature>
<dbReference type="STRING" id="260086.SAMN05216207_101631"/>
<dbReference type="OrthoDB" id="4214267at2"/>
<dbReference type="InterPro" id="IPR036271">
    <property type="entry name" value="Tet_transcr_reg_TetR-rel_C_sf"/>
</dbReference>
<organism evidence="6 7">
    <name type="scientific">Pseudonocardia ammonioxydans</name>
    <dbReference type="NCBI Taxonomy" id="260086"/>
    <lineage>
        <taxon>Bacteria</taxon>
        <taxon>Bacillati</taxon>
        <taxon>Actinomycetota</taxon>
        <taxon>Actinomycetes</taxon>
        <taxon>Pseudonocardiales</taxon>
        <taxon>Pseudonocardiaceae</taxon>
        <taxon>Pseudonocardia</taxon>
    </lineage>
</organism>
<reference evidence="6 7" key="1">
    <citation type="submission" date="2016-10" db="EMBL/GenBank/DDBJ databases">
        <authorList>
            <person name="de Groot N.N."/>
        </authorList>
    </citation>
    <scope>NUCLEOTIDE SEQUENCE [LARGE SCALE GENOMIC DNA]</scope>
    <source>
        <strain evidence="6 7">CGMCC 4.1877</strain>
    </source>
</reference>
<keyword evidence="1" id="KW-0805">Transcription regulation</keyword>
<dbReference type="Proteomes" id="UP000199614">
    <property type="component" value="Unassembled WGS sequence"/>
</dbReference>
<evidence type="ECO:0000256" key="4">
    <source>
        <dbReference type="PROSITE-ProRule" id="PRU00335"/>
    </source>
</evidence>
<gene>
    <name evidence="6" type="ORF">SAMN05216207_101631</name>
</gene>
<dbReference type="AlphaFoldDB" id="A0A1I4ZVJ3"/>
<keyword evidence="2 4" id="KW-0238">DNA-binding</keyword>
<dbReference type="InterPro" id="IPR009057">
    <property type="entry name" value="Homeodomain-like_sf"/>
</dbReference>
<dbReference type="Gene3D" id="1.10.357.10">
    <property type="entry name" value="Tetracycline Repressor, domain 2"/>
    <property type="match status" value="1"/>
</dbReference>
<protein>
    <submittedName>
        <fullName evidence="6">Transcriptional regulator, TetR family</fullName>
    </submittedName>
</protein>
<dbReference type="SUPFAM" id="SSF46689">
    <property type="entry name" value="Homeodomain-like"/>
    <property type="match status" value="1"/>
</dbReference>
<keyword evidence="7" id="KW-1185">Reference proteome</keyword>
<evidence type="ECO:0000256" key="1">
    <source>
        <dbReference type="ARBA" id="ARBA00023015"/>
    </source>
</evidence>
<evidence type="ECO:0000256" key="2">
    <source>
        <dbReference type="ARBA" id="ARBA00023125"/>
    </source>
</evidence>
<proteinExistence type="predicted"/>
<keyword evidence="3" id="KW-0804">Transcription</keyword>
<dbReference type="Pfam" id="PF00440">
    <property type="entry name" value="TetR_N"/>
    <property type="match status" value="1"/>
</dbReference>
<dbReference type="PRINTS" id="PR00455">
    <property type="entry name" value="HTHTETR"/>
</dbReference>
<evidence type="ECO:0000313" key="7">
    <source>
        <dbReference type="Proteomes" id="UP000199614"/>
    </source>
</evidence>
<dbReference type="GO" id="GO:0003677">
    <property type="term" value="F:DNA binding"/>
    <property type="evidence" value="ECO:0007669"/>
    <property type="project" value="UniProtKB-UniRule"/>
</dbReference>
<dbReference type="PANTHER" id="PTHR47506">
    <property type="entry name" value="TRANSCRIPTIONAL REGULATORY PROTEIN"/>
    <property type="match status" value="1"/>
</dbReference>
<dbReference type="InterPro" id="IPR001647">
    <property type="entry name" value="HTH_TetR"/>
</dbReference>
<name>A0A1I4ZVJ3_PSUAM</name>
<dbReference type="EMBL" id="FOUY01000016">
    <property type="protein sequence ID" value="SFN54050.1"/>
    <property type="molecule type" value="Genomic_DNA"/>
</dbReference>
<feature type="DNA-binding region" description="H-T-H motif" evidence="4">
    <location>
        <begin position="32"/>
        <end position="51"/>
    </location>
</feature>
<sequence length="194" mass="20383">MLDVPAPTTDAGRRLLTAAAELFYRHGITAVGVAGIATAAGVTKKTLYDCYGSKSALVATYLAERHRAWWAALQERVDAAPAPRALAVFAAYRDHGELPLELGCAFQRGAAELAGDHPGRAVIVAHKAAVRAEIERLLVEDLGGDRAGLADHLALLLEGATFQRGLDGTPDALDRAATHARSLLDGARVDTATP</sequence>
<evidence type="ECO:0000313" key="6">
    <source>
        <dbReference type="EMBL" id="SFN54050.1"/>
    </source>
</evidence>
<evidence type="ECO:0000259" key="5">
    <source>
        <dbReference type="PROSITE" id="PS50977"/>
    </source>
</evidence>
<dbReference type="RefSeq" id="WP_093344088.1">
    <property type="nucleotide sequence ID" value="NZ_FOUY01000016.1"/>
</dbReference>
<evidence type="ECO:0000256" key="3">
    <source>
        <dbReference type="ARBA" id="ARBA00023163"/>
    </source>
</evidence>
<accession>A0A1I4ZVJ3</accession>
<dbReference type="PANTHER" id="PTHR47506:SF1">
    <property type="entry name" value="HTH-TYPE TRANSCRIPTIONAL REGULATOR YJDC"/>
    <property type="match status" value="1"/>
</dbReference>